<protein>
    <submittedName>
        <fullName evidence="1">Uncharacterized protein</fullName>
    </submittedName>
</protein>
<accession>A0A1R1JF86</accession>
<evidence type="ECO:0000313" key="2">
    <source>
        <dbReference type="Proteomes" id="UP000187194"/>
    </source>
</evidence>
<proteinExistence type="predicted"/>
<evidence type="ECO:0000313" key="1">
    <source>
        <dbReference type="EMBL" id="OMG73858.1"/>
    </source>
</evidence>
<dbReference type="Proteomes" id="UP000187194">
    <property type="component" value="Unassembled WGS sequence"/>
</dbReference>
<dbReference type="RefSeq" id="WP_076475380.1">
    <property type="nucleotide sequence ID" value="NZ_MTJZ01000008.1"/>
</dbReference>
<organism evidence="1 2">
    <name type="scientific">Burkholderia ubonensis</name>
    <dbReference type="NCBI Taxonomy" id="101571"/>
    <lineage>
        <taxon>Bacteria</taxon>
        <taxon>Pseudomonadati</taxon>
        <taxon>Pseudomonadota</taxon>
        <taxon>Betaproteobacteria</taxon>
        <taxon>Burkholderiales</taxon>
        <taxon>Burkholderiaceae</taxon>
        <taxon>Burkholderia</taxon>
        <taxon>Burkholderia cepacia complex</taxon>
    </lineage>
</organism>
<gene>
    <name evidence="1" type="ORF">BW685_07450</name>
</gene>
<sequence length="92" mass="9768">MANPSNVRELPKTNPTIEDLMDLMDELDTRLSGIGNLARVCADIAGDKQGGTVQVDVAAMSGTMSFFAAEIASARISITDIYQSVGALRHGR</sequence>
<reference evidence="1 2" key="1">
    <citation type="submission" date="2017-01" db="EMBL/GenBank/DDBJ databases">
        <title>Phylogeographic, genomic and meropenem susceptibility analysis of Burkholderia ubonensis.</title>
        <authorList>
            <person name="Price E.P."/>
            <person name="Sarovich D.S."/>
            <person name="Webb J.R."/>
            <person name="Hall C.M."/>
            <person name="Sahl J.W."/>
            <person name="Kaestli M."/>
            <person name="Mayo M."/>
            <person name="Harrington G."/>
            <person name="Baker A.L."/>
            <person name="Sidak-Loftis L.C."/>
            <person name="Lummis M."/>
            <person name="Schupp J.M."/>
            <person name="Gillece J.D."/>
            <person name="Tuanyok A."/>
            <person name="Warner J."/>
            <person name="Busch J.D."/>
            <person name="Keim P."/>
            <person name="Currie B.J."/>
            <person name="Wagner D.M."/>
        </authorList>
    </citation>
    <scope>NUCLEOTIDE SEQUENCE [LARGE SCALE GENOMIC DNA]</scope>
    <source>
        <strain evidence="1 2">A21</strain>
    </source>
</reference>
<name>A0A1R1JF86_9BURK</name>
<comment type="caution">
    <text evidence="1">The sequence shown here is derived from an EMBL/GenBank/DDBJ whole genome shotgun (WGS) entry which is preliminary data.</text>
</comment>
<dbReference type="AlphaFoldDB" id="A0A1R1JF86"/>
<dbReference type="EMBL" id="MTJZ01000008">
    <property type="protein sequence ID" value="OMG73858.1"/>
    <property type="molecule type" value="Genomic_DNA"/>
</dbReference>